<keyword evidence="8" id="KW-1185">Reference proteome</keyword>
<comment type="similarity">
    <text evidence="2">Belongs to the class I fructose-bisphosphate aldolase family.</text>
</comment>
<protein>
    <recommendedName>
        <fullName evidence="3">fructose-bisphosphate aldolase</fullName>
        <ecNumber evidence="3">4.1.2.13</ecNumber>
    </recommendedName>
    <alternativeName>
        <fullName evidence="6">Fructose-bisphosphate aldolase class I</fullName>
    </alternativeName>
</protein>
<dbReference type="InterPro" id="IPR013785">
    <property type="entry name" value="Aldolase_TIM"/>
</dbReference>
<dbReference type="PANTHER" id="PTHR11627">
    <property type="entry name" value="FRUCTOSE-BISPHOSPHATE ALDOLASE"/>
    <property type="match status" value="1"/>
</dbReference>
<dbReference type="UniPathway" id="UPA00109">
    <property type="reaction ID" value="UER00183"/>
</dbReference>
<evidence type="ECO:0000256" key="4">
    <source>
        <dbReference type="ARBA" id="ARBA00023152"/>
    </source>
</evidence>
<dbReference type="RefSeq" id="WP_374729559.1">
    <property type="nucleotide sequence ID" value="NZ_FCON02000011.1"/>
</dbReference>
<dbReference type="SUPFAM" id="SSF51569">
    <property type="entry name" value="Aldolase"/>
    <property type="match status" value="1"/>
</dbReference>
<evidence type="ECO:0000256" key="6">
    <source>
        <dbReference type="ARBA" id="ARBA00029799"/>
    </source>
</evidence>
<evidence type="ECO:0000313" key="7">
    <source>
        <dbReference type="EMBL" id="SAL32256.1"/>
    </source>
</evidence>
<accession>A0A158GJJ8</accession>
<keyword evidence="4" id="KW-0324">Glycolysis</keyword>
<dbReference type="NCBIfam" id="NF003784">
    <property type="entry name" value="PRK05377.1"/>
    <property type="match status" value="1"/>
</dbReference>
<evidence type="ECO:0000313" key="8">
    <source>
        <dbReference type="Proteomes" id="UP000054770"/>
    </source>
</evidence>
<evidence type="ECO:0000256" key="3">
    <source>
        <dbReference type="ARBA" id="ARBA00013068"/>
    </source>
</evidence>
<dbReference type="EMBL" id="FCON02000011">
    <property type="protein sequence ID" value="SAL32256.1"/>
    <property type="molecule type" value="Genomic_DNA"/>
</dbReference>
<sequence length="300" mass="32818">MFVANDKMLAQMAQKQGFIAALDQSGGSTPGALRQYGIPDDAYNGDAEMFKLMHEMRVRIITAPAFTGEKVIGAILFEATMDGQANGKPVPAFLWEERGVVPFLKVDKGLEAEADGVQVMKPNPGLDTLLERAVKLGIFGTKMRSVIQHANEKGIAAVVKQQFEVGAQIIGHGLVPILEPEVSIKSPDKKGAEKILRDELLKGLDALPESSQVMIKLTIPDEVDFYRPLIEHPRVVRVVALSGGYTRSDACKRLAENHGMIASFSRALINELKKPMSDDEFNSTLKESIDEIYDASVKKV</sequence>
<organism evidence="7 8">
    <name type="scientific">Caballeronia choica</name>
    <dbReference type="NCBI Taxonomy" id="326476"/>
    <lineage>
        <taxon>Bacteria</taxon>
        <taxon>Pseudomonadati</taxon>
        <taxon>Pseudomonadota</taxon>
        <taxon>Betaproteobacteria</taxon>
        <taxon>Burkholderiales</taxon>
        <taxon>Burkholderiaceae</taxon>
        <taxon>Caballeronia</taxon>
    </lineage>
</organism>
<dbReference type="InterPro" id="IPR000741">
    <property type="entry name" value="FBA_I"/>
</dbReference>
<dbReference type="Proteomes" id="UP000054770">
    <property type="component" value="Unassembled WGS sequence"/>
</dbReference>
<reference evidence="7" key="1">
    <citation type="submission" date="2016-01" db="EMBL/GenBank/DDBJ databases">
        <authorList>
            <person name="Peeters C."/>
        </authorList>
    </citation>
    <scope>NUCLEOTIDE SEQUENCE [LARGE SCALE GENOMIC DNA]</scope>
    <source>
        <strain evidence="7">LMG 22940</strain>
    </source>
</reference>
<dbReference type="GO" id="GO:0004332">
    <property type="term" value="F:fructose-bisphosphate aldolase activity"/>
    <property type="evidence" value="ECO:0007669"/>
    <property type="project" value="UniProtKB-EC"/>
</dbReference>
<comment type="pathway">
    <text evidence="1">Carbohydrate degradation; glycolysis; D-glyceraldehyde 3-phosphate and glycerone phosphate from D-glucose: step 4/4.</text>
</comment>
<dbReference type="Pfam" id="PF00274">
    <property type="entry name" value="Glycolytic"/>
    <property type="match status" value="1"/>
</dbReference>
<proteinExistence type="inferred from homology"/>
<comment type="caution">
    <text evidence="7">The sequence shown here is derived from an EMBL/GenBank/DDBJ whole genome shotgun (WGS) entry which is preliminary data.</text>
</comment>
<dbReference type="Gene3D" id="3.20.20.70">
    <property type="entry name" value="Aldolase class I"/>
    <property type="match status" value="1"/>
</dbReference>
<evidence type="ECO:0000256" key="1">
    <source>
        <dbReference type="ARBA" id="ARBA00004714"/>
    </source>
</evidence>
<keyword evidence="5 7" id="KW-0456">Lyase</keyword>
<dbReference type="EC" id="4.1.2.13" evidence="3"/>
<name>A0A158GJJ8_9BURK</name>
<evidence type="ECO:0000256" key="2">
    <source>
        <dbReference type="ARBA" id="ARBA00010387"/>
    </source>
</evidence>
<dbReference type="AlphaFoldDB" id="A0A158GJJ8"/>
<gene>
    <name evidence="7" type="primary">fda</name>
    <name evidence="7" type="ORF">AWB68_01535</name>
</gene>
<evidence type="ECO:0000256" key="5">
    <source>
        <dbReference type="ARBA" id="ARBA00023239"/>
    </source>
</evidence>
<dbReference type="GO" id="GO:0006096">
    <property type="term" value="P:glycolytic process"/>
    <property type="evidence" value="ECO:0007669"/>
    <property type="project" value="UniProtKB-UniPathway"/>
</dbReference>